<dbReference type="AlphaFoldDB" id="A0AAV6JGJ1"/>
<dbReference type="PANTHER" id="PTHR46410:SF1">
    <property type="entry name" value="AT-RICH INTERACTIVE DOMAIN-CONTAINING PROTEIN 1"/>
    <property type="match status" value="1"/>
</dbReference>
<feature type="region of interest" description="Disordered" evidence="7">
    <location>
        <begin position="76"/>
        <end position="96"/>
    </location>
</feature>
<keyword evidence="4" id="KW-0833">Ubl conjugation pathway</keyword>
<evidence type="ECO:0000313" key="9">
    <source>
        <dbReference type="EMBL" id="KAG5538350.1"/>
    </source>
</evidence>
<dbReference type="GO" id="GO:0008270">
    <property type="term" value="F:zinc ion binding"/>
    <property type="evidence" value="ECO:0007669"/>
    <property type="project" value="UniProtKB-KW"/>
</dbReference>
<evidence type="ECO:0000256" key="1">
    <source>
        <dbReference type="ARBA" id="ARBA00004906"/>
    </source>
</evidence>
<evidence type="ECO:0000313" key="10">
    <source>
        <dbReference type="Proteomes" id="UP000823749"/>
    </source>
</evidence>
<sequence>MGGCCCSSRKPQLHGTPVYYYCPPILEEHESLTSHDSAAMVLTAGFLVDLNLDTSTPDTYRPPPAPIPYDVVLGRSQSTDSESLSDTTNGSGYENMSSCADVKEPDCETDSDILLASPKKFEFRILKSGDLNVSAPEDEDVCPTCLEDYDAENPKIITKCNHRFHLSCILEWMERSDTCPICNQQTNALKMELHGSSKYKLADWDNVAGNGCCKWLGPMDSKSILGWQKIAHGSVTSVLDRFIILQKLQTKKFWYDFTLGSDDFVDGSEEDKLRCLSDCLMEFEPEFRGSSSEISDQKNENGDYLYLDLEESDMDSMVGKLSNGNEVIGLVESDESRKCGEDCKNLYEGEECMISGSSVFSNRKRKRGCRWRMLDWVVEVAKNPCDPEVGLLPERPDWKHYGREQLWKQVLLARHALFLKRNGNRSPEQKISNWLSGAVVVEKEVLWGKDRDGDGGGGETAVKVMAVVSGRVVVVKKGECRRGSNMMKIWKDSGGWSAGGGVGEIVVVAAAVVVVATKQRMHPSMYDDHSGSERQRSSQRLVSAKESRSLSSKIRPRSDSSSSTQTQLEDYLDKDSETLSTNSIFTFLNDNQNRKRVPVGPFFQANVPEWTGETCESDSRWLGSRVWPVESGGPSKYIIERDRTGKGRQESCGCENPGSIECVRFHVSEKRVRVKLELGLAFQRLKFDRMGEEVALSWTKEEEKRFQEIIKSNPASLDMCFWDEIVKSFPSKKREDLVSYYFNVYLLRRRGYQNRSTPSNIESDDEESEFGPLTNRYRHDALKSPGSIFCSPKKPHSNVK</sequence>
<dbReference type="CDD" id="cd23116">
    <property type="entry name" value="RING-H2_AIRP1-like"/>
    <property type="match status" value="1"/>
</dbReference>
<keyword evidence="10" id="KW-1185">Reference proteome</keyword>
<dbReference type="EMBL" id="JACTNZ010000007">
    <property type="protein sequence ID" value="KAG5538350.1"/>
    <property type="molecule type" value="Genomic_DNA"/>
</dbReference>
<evidence type="ECO:0000259" key="8">
    <source>
        <dbReference type="PROSITE" id="PS50089"/>
    </source>
</evidence>
<evidence type="ECO:0000256" key="5">
    <source>
        <dbReference type="ARBA" id="ARBA00022833"/>
    </source>
</evidence>
<dbReference type="InterPro" id="IPR024766">
    <property type="entry name" value="Znf_RING_H2"/>
</dbReference>
<dbReference type="PROSITE" id="PS50089">
    <property type="entry name" value="ZF_RING_2"/>
    <property type="match status" value="1"/>
</dbReference>
<dbReference type="Pfam" id="PF12678">
    <property type="entry name" value="zf-rbx1"/>
    <property type="match status" value="1"/>
</dbReference>
<accession>A0AAV6JGJ1</accession>
<proteinExistence type="predicted"/>
<keyword evidence="5" id="KW-0862">Zinc</keyword>
<organism evidence="9 10">
    <name type="scientific">Rhododendron griersonianum</name>
    <dbReference type="NCBI Taxonomy" id="479676"/>
    <lineage>
        <taxon>Eukaryota</taxon>
        <taxon>Viridiplantae</taxon>
        <taxon>Streptophyta</taxon>
        <taxon>Embryophyta</taxon>
        <taxon>Tracheophyta</taxon>
        <taxon>Spermatophyta</taxon>
        <taxon>Magnoliopsida</taxon>
        <taxon>eudicotyledons</taxon>
        <taxon>Gunneridae</taxon>
        <taxon>Pentapetalae</taxon>
        <taxon>asterids</taxon>
        <taxon>Ericales</taxon>
        <taxon>Ericaceae</taxon>
        <taxon>Ericoideae</taxon>
        <taxon>Rhodoreae</taxon>
        <taxon>Rhododendron</taxon>
    </lineage>
</organism>
<comment type="caution">
    <text evidence="9">The sequence shown here is derived from an EMBL/GenBank/DDBJ whole genome shotgun (WGS) entry which is preliminary data.</text>
</comment>
<evidence type="ECO:0000256" key="6">
    <source>
        <dbReference type="PROSITE-ProRule" id="PRU00175"/>
    </source>
</evidence>
<dbReference type="SMART" id="SM00184">
    <property type="entry name" value="RING"/>
    <property type="match status" value="1"/>
</dbReference>
<comment type="pathway">
    <text evidence="1">Protein modification; protein ubiquitination.</text>
</comment>
<dbReference type="InterPro" id="IPR001005">
    <property type="entry name" value="SANT/Myb"/>
</dbReference>
<evidence type="ECO:0000256" key="3">
    <source>
        <dbReference type="ARBA" id="ARBA00022771"/>
    </source>
</evidence>
<feature type="compositionally biased region" description="Low complexity" evidence="7">
    <location>
        <begin position="549"/>
        <end position="563"/>
    </location>
</feature>
<dbReference type="Proteomes" id="UP000823749">
    <property type="component" value="Chromosome 7"/>
</dbReference>
<dbReference type="Gene3D" id="3.30.40.10">
    <property type="entry name" value="Zinc/RING finger domain, C3HC4 (zinc finger)"/>
    <property type="match status" value="1"/>
</dbReference>
<dbReference type="CDD" id="cd00167">
    <property type="entry name" value="SANT"/>
    <property type="match status" value="1"/>
</dbReference>
<dbReference type="InterPro" id="IPR013083">
    <property type="entry name" value="Znf_RING/FYVE/PHD"/>
</dbReference>
<name>A0AAV6JGJ1_9ERIC</name>
<gene>
    <name evidence="9" type="ORF">RHGRI_019064</name>
</gene>
<dbReference type="InterPro" id="IPR001841">
    <property type="entry name" value="Znf_RING"/>
</dbReference>
<keyword evidence="3 6" id="KW-0863">Zinc-finger</keyword>
<keyword evidence="2" id="KW-0479">Metal-binding</keyword>
<evidence type="ECO:0000256" key="2">
    <source>
        <dbReference type="ARBA" id="ARBA00022723"/>
    </source>
</evidence>
<dbReference type="PANTHER" id="PTHR46410">
    <property type="entry name" value="AT-RICH INTERACTIVE DOMAIN-CONTAINING PROTEIN 2"/>
    <property type="match status" value="1"/>
</dbReference>
<evidence type="ECO:0000256" key="7">
    <source>
        <dbReference type="SAM" id="MobiDB-lite"/>
    </source>
</evidence>
<feature type="domain" description="RING-type" evidence="8">
    <location>
        <begin position="142"/>
        <end position="183"/>
    </location>
</feature>
<evidence type="ECO:0000256" key="4">
    <source>
        <dbReference type="ARBA" id="ARBA00022786"/>
    </source>
</evidence>
<reference evidence="9" key="1">
    <citation type="submission" date="2020-08" db="EMBL/GenBank/DDBJ databases">
        <title>Plant Genome Project.</title>
        <authorList>
            <person name="Zhang R.-G."/>
        </authorList>
    </citation>
    <scope>NUCLEOTIDE SEQUENCE</scope>
    <source>
        <strain evidence="9">WSP0</strain>
        <tissue evidence="9">Leaf</tissue>
    </source>
</reference>
<feature type="region of interest" description="Disordered" evidence="7">
    <location>
        <begin position="523"/>
        <end position="573"/>
    </location>
</feature>
<feature type="compositionally biased region" description="Basic and acidic residues" evidence="7">
    <location>
        <begin position="525"/>
        <end position="536"/>
    </location>
</feature>
<dbReference type="SUPFAM" id="SSF57850">
    <property type="entry name" value="RING/U-box"/>
    <property type="match status" value="1"/>
</dbReference>
<protein>
    <recommendedName>
        <fullName evidence="8">RING-type domain-containing protein</fullName>
    </recommendedName>
</protein>